<evidence type="ECO:0000313" key="5">
    <source>
        <dbReference type="Proteomes" id="UP000214746"/>
    </source>
</evidence>
<dbReference type="InterPro" id="IPR008928">
    <property type="entry name" value="6-hairpin_glycosidase_sf"/>
</dbReference>
<evidence type="ECO:0000259" key="2">
    <source>
        <dbReference type="Pfam" id="PF20736"/>
    </source>
</evidence>
<dbReference type="EMBL" id="NHRJ02000004">
    <property type="protein sequence ID" value="PZE21177.1"/>
    <property type="molecule type" value="Genomic_DNA"/>
</dbReference>
<name>A0A2W1N9T1_PAEXE</name>
<dbReference type="PANTHER" id="PTHR43465:SF2">
    <property type="entry name" value="DUF1680 DOMAIN PROTEIN (AFU_ORTHOLOGUE AFUA_1G08910)"/>
    <property type="match status" value="1"/>
</dbReference>
<dbReference type="InterPro" id="IPR049174">
    <property type="entry name" value="Beta-AFase-like"/>
</dbReference>
<feature type="domain" description="Non-reducing end beta-L-arabinofuranosidase-like GH127 middle" evidence="2">
    <location>
        <begin position="427"/>
        <end position="524"/>
    </location>
</feature>
<comment type="caution">
    <text evidence="4">The sequence shown here is derived from an EMBL/GenBank/DDBJ whole genome shotgun (WGS) entry which is preliminary data.</text>
</comment>
<evidence type="ECO:0000259" key="1">
    <source>
        <dbReference type="Pfam" id="PF07944"/>
    </source>
</evidence>
<feature type="domain" description="Non-reducing end beta-L-arabinofuranosidase-like GH127 C-terminal" evidence="3">
    <location>
        <begin position="526"/>
        <end position="637"/>
    </location>
</feature>
<dbReference type="Pfam" id="PF20736">
    <property type="entry name" value="Glyco_hydro127M"/>
    <property type="match status" value="1"/>
</dbReference>
<dbReference type="Proteomes" id="UP000214746">
    <property type="component" value="Unassembled WGS sequence"/>
</dbReference>
<dbReference type="Pfam" id="PF20737">
    <property type="entry name" value="Glyco_hydro127C"/>
    <property type="match status" value="1"/>
</dbReference>
<proteinExistence type="predicted"/>
<dbReference type="InterPro" id="IPR049049">
    <property type="entry name" value="Beta-AFase-like_GH127_C"/>
</dbReference>
<dbReference type="Pfam" id="PF07944">
    <property type="entry name" value="Beta-AFase-like_GH127_cat"/>
    <property type="match status" value="1"/>
</dbReference>
<dbReference type="AlphaFoldDB" id="A0A2W1N9T1"/>
<reference evidence="4" key="1">
    <citation type="submission" date="2018-06" db="EMBL/GenBank/DDBJ databases">
        <title>Paenibacillus xerothermodurans sp. nov. an extremely dry heat resistant spore forming bacterium isolated from the soil of Cape Canaveral, Florida.</title>
        <authorList>
            <person name="Seuylemezian A."/>
            <person name="Kaur N."/>
            <person name="Patil P."/>
            <person name="Patil P."/>
            <person name="Mayilraj S."/>
            <person name="Vaishampayan P."/>
        </authorList>
    </citation>
    <scope>NUCLEOTIDE SEQUENCE [LARGE SCALE GENOMIC DNA]</scope>
    <source>
        <strain evidence="4">ATCC 27380</strain>
    </source>
</reference>
<sequence length="639" mass="72294">MKAISMKQVHMHDEFWSKRQQLVRDVVIPYQWEVLNDRMPGAAPSHAMENFRIAAGEAEGEYAGAVFQDTDFSKWLETVGFALSLQRDEALERIADEAIDLVGRAQQPDGYLNTYFTVKKPDGKWTNLRDDHELYTAGHFIEAAVAYYRATGKRKVLDIACSLADCIAAEFGAGATQRHGYDGHPEIELALVKLYQSTGNRTYLELSKFFVDERGRQPHFFDGEQQARTESRFGQRGYDYFQSHLPVREQTTAEGHAVRAVYLYSGMADLAAEYDDRSLLDALKELWRNTTRKRMYITGGIGSSAYEERFTVDYDLPNERAYTESCAAIGLVFWANRMLQLEADGEYADVMERALYNGLLSGISLDGTKYFYVNPLEVWPSTCEHRNDMNKVKGTRQPWFACACCPPNIARLLLSLGQYMYGVNDREVYVHLYASNTFRHKIAGAELELVQQTAYPWRDKVLFSVSPDRPAEFTLALRLPAWCKNPGITVNGEPVDPASCAERGYAKITRTWQPGDKVELTLPMPVEIVRSHPALRANAGAIAVQRGPVVYCLEEADNGANLRDVTLSRNAAFSSDYDPSLLDGVVTLKTTGWRSEMPADDELYTTDVFGRRQVDLTAIPYYAWANREAGEMLVWIREQ</sequence>
<dbReference type="PANTHER" id="PTHR43465">
    <property type="entry name" value="DUF1680 DOMAIN PROTEIN (AFU_ORTHOLOGUE AFUA_1G08910)"/>
    <property type="match status" value="1"/>
</dbReference>
<dbReference type="InterPro" id="IPR012878">
    <property type="entry name" value="Beta-AFase-like_GH127_cat"/>
</dbReference>
<dbReference type="InterPro" id="IPR049046">
    <property type="entry name" value="Beta-AFase-like_GH127_middle"/>
</dbReference>
<keyword evidence="5" id="KW-1185">Reference proteome</keyword>
<gene>
    <name evidence="4" type="ORF">CBW46_010425</name>
</gene>
<evidence type="ECO:0000259" key="3">
    <source>
        <dbReference type="Pfam" id="PF20737"/>
    </source>
</evidence>
<dbReference type="OrthoDB" id="9757939at2"/>
<dbReference type="Gene3D" id="1.50.10.20">
    <property type="match status" value="1"/>
</dbReference>
<dbReference type="RefSeq" id="WP_089200032.1">
    <property type="nucleotide sequence ID" value="NZ_NHRJ02000004.1"/>
</dbReference>
<organism evidence="4 5">
    <name type="scientific">Paenibacillus xerothermodurans</name>
    <dbReference type="NCBI Taxonomy" id="1977292"/>
    <lineage>
        <taxon>Bacteria</taxon>
        <taxon>Bacillati</taxon>
        <taxon>Bacillota</taxon>
        <taxon>Bacilli</taxon>
        <taxon>Bacillales</taxon>
        <taxon>Paenibacillaceae</taxon>
        <taxon>Paenibacillus</taxon>
    </lineage>
</organism>
<dbReference type="SUPFAM" id="SSF48208">
    <property type="entry name" value="Six-hairpin glycosidases"/>
    <property type="match status" value="1"/>
</dbReference>
<dbReference type="GO" id="GO:0005975">
    <property type="term" value="P:carbohydrate metabolic process"/>
    <property type="evidence" value="ECO:0007669"/>
    <property type="project" value="InterPro"/>
</dbReference>
<dbReference type="GO" id="GO:0016787">
    <property type="term" value="F:hydrolase activity"/>
    <property type="evidence" value="ECO:0007669"/>
    <property type="project" value="UniProtKB-KW"/>
</dbReference>
<protein>
    <submittedName>
        <fullName evidence="4">Glycoside hydrolase family 127 protein</fullName>
    </submittedName>
</protein>
<keyword evidence="4" id="KW-0378">Hydrolase</keyword>
<evidence type="ECO:0000313" key="4">
    <source>
        <dbReference type="EMBL" id="PZE21177.1"/>
    </source>
</evidence>
<feature type="domain" description="Non-reducing end beta-L-arabinofuranosidase-like GH127 catalytic" evidence="1">
    <location>
        <begin position="8"/>
        <end position="417"/>
    </location>
</feature>
<accession>A0A2W1N9T1</accession>